<keyword evidence="2" id="KW-1015">Disulfide bond</keyword>
<comment type="caution">
    <text evidence="6">The sequence shown here is derived from an EMBL/GenBank/DDBJ whole genome shotgun (WGS) entry which is preliminary data.</text>
</comment>
<dbReference type="Proteomes" id="UP001603857">
    <property type="component" value="Unassembled WGS sequence"/>
</dbReference>
<evidence type="ECO:0000256" key="3">
    <source>
        <dbReference type="ARBA" id="ARBA00038471"/>
    </source>
</evidence>
<dbReference type="Gene3D" id="1.20.140.40">
    <property type="entry name" value="Invertase/pectin methylesterase inhibitor family protein"/>
    <property type="match status" value="1"/>
</dbReference>
<dbReference type="InterPro" id="IPR052421">
    <property type="entry name" value="PCW_Enzyme_Inhibitor"/>
</dbReference>
<evidence type="ECO:0000313" key="6">
    <source>
        <dbReference type="EMBL" id="KAL2341645.1"/>
    </source>
</evidence>
<keyword evidence="7" id="KW-1185">Reference proteome</keyword>
<dbReference type="PANTHER" id="PTHR36710">
    <property type="entry name" value="PECTINESTERASE INHIBITOR-LIKE"/>
    <property type="match status" value="1"/>
</dbReference>
<comment type="similarity">
    <text evidence="3">Belongs to the PMEI family.</text>
</comment>
<feature type="chain" id="PRO_5044783818" description="Pectinesterase inhibitor domain-containing protein" evidence="4">
    <location>
        <begin position="25"/>
        <end position="269"/>
    </location>
</feature>
<evidence type="ECO:0000259" key="5">
    <source>
        <dbReference type="SMART" id="SM00856"/>
    </source>
</evidence>
<name>A0ABD1N381_9FABA</name>
<evidence type="ECO:0000256" key="1">
    <source>
        <dbReference type="ARBA" id="ARBA00022729"/>
    </source>
</evidence>
<feature type="domain" description="Pectinesterase inhibitor" evidence="5">
    <location>
        <begin position="33"/>
        <end position="176"/>
    </location>
</feature>
<evidence type="ECO:0000313" key="7">
    <source>
        <dbReference type="Proteomes" id="UP001603857"/>
    </source>
</evidence>
<dbReference type="EMBL" id="JBGMDY010000003">
    <property type="protein sequence ID" value="KAL2341645.1"/>
    <property type="molecule type" value="Genomic_DNA"/>
</dbReference>
<feature type="signal peptide" evidence="4">
    <location>
        <begin position="1"/>
        <end position="24"/>
    </location>
</feature>
<dbReference type="NCBIfam" id="TIGR01614">
    <property type="entry name" value="PME_inhib"/>
    <property type="match status" value="1"/>
</dbReference>
<protein>
    <recommendedName>
        <fullName evidence="5">Pectinesterase inhibitor domain-containing protein</fullName>
    </recommendedName>
</protein>
<keyword evidence="1 4" id="KW-0732">Signal</keyword>
<accession>A0ABD1N381</accession>
<dbReference type="SMART" id="SM00856">
    <property type="entry name" value="PMEI"/>
    <property type="match status" value="1"/>
</dbReference>
<evidence type="ECO:0000256" key="2">
    <source>
        <dbReference type="ARBA" id="ARBA00023157"/>
    </source>
</evidence>
<dbReference type="SUPFAM" id="SSF101148">
    <property type="entry name" value="Plant invertase/pectin methylesterase inhibitor"/>
    <property type="match status" value="1"/>
</dbReference>
<proteinExistence type="inferred from homology"/>
<organism evidence="6 7">
    <name type="scientific">Flemingia macrophylla</name>
    <dbReference type="NCBI Taxonomy" id="520843"/>
    <lineage>
        <taxon>Eukaryota</taxon>
        <taxon>Viridiplantae</taxon>
        <taxon>Streptophyta</taxon>
        <taxon>Embryophyta</taxon>
        <taxon>Tracheophyta</taxon>
        <taxon>Spermatophyta</taxon>
        <taxon>Magnoliopsida</taxon>
        <taxon>eudicotyledons</taxon>
        <taxon>Gunneridae</taxon>
        <taxon>Pentapetalae</taxon>
        <taxon>rosids</taxon>
        <taxon>fabids</taxon>
        <taxon>Fabales</taxon>
        <taxon>Fabaceae</taxon>
        <taxon>Papilionoideae</taxon>
        <taxon>50 kb inversion clade</taxon>
        <taxon>NPAAA clade</taxon>
        <taxon>indigoferoid/millettioid clade</taxon>
        <taxon>Phaseoleae</taxon>
        <taxon>Flemingia</taxon>
    </lineage>
</organism>
<reference evidence="6 7" key="1">
    <citation type="submission" date="2024-08" db="EMBL/GenBank/DDBJ databases">
        <title>Insights into the chromosomal genome structure of Flemingia macrophylla.</title>
        <authorList>
            <person name="Ding Y."/>
            <person name="Zhao Y."/>
            <person name="Bi W."/>
            <person name="Wu M."/>
            <person name="Zhao G."/>
            <person name="Gong Y."/>
            <person name="Li W."/>
            <person name="Zhang P."/>
        </authorList>
    </citation>
    <scope>NUCLEOTIDE SEQUENCE [LARGE SCALE GENOMIC DNA]</scope>
    <source>
        <strain evidence="6">DYQJB</strain>
        <tissue evidence="6">Leaf</tissue>
    </source>
</reference>
<dbReference type="AlphaFoldDB" id="A0ABD1N381"/>
<dbReference type="InterPro" id="IPR034087">
    <property type="entry name" value="C/VIF1"/>
</dbReference>
<dbReference type="FunFam" id="1.20.140.40:FF:000009">
    <property type="entry name" value="Invertase/pectin methylesterase inhibitor family protein"/>
    <property type="match status" value="1"/>
</dbReference>
<dbReference type="InterPro" id="IPR035513">
    <property type="entry name" value="Invertase/methylesterase_inhib"/>
</dbReference>
<evidence type="ECO:0000256" key="4">
    <source>
        <dbReference type="SAM" id="SignalP"/>
    </source>
</evidence>
<gene>
    <name evidence="6" type="ORF">Fmac_009585</name>
</gene>
<sequence>MRRIPSLVSPFAFQAILLASLTLSQPSLPWKEGNGDLTDQICKKTPFYDLCSSILHSNPLSPKPDLKGVALLMVNNILANASDTLSYIEGLIKNTSDRDLEQALAFCAESYIPLVKYILPQAADAISQGRFGFASYCISDVLKEINSCDKKFSGASQAPLGDRNNIVQKLVNLEGIQGFCDPNPTEYIDSEQTEPHVVFYWGLQHVKNNFIDIDLVKGKSIDDGAVTGRKACWKIIDDKKRNPVFAGKGTQRLPCCLVGLVEWLDMPKP</sequence>
<dbReference type="CDD" id="cd15796">
    <property type="entry name" value="CIF_like"/>
    <property type="match status" value="1"/>
</dbReference>
<dbReference type="Pfam" id="PF04043">
    <property type="entry name" value="PMEI"/>
    <property type="match status" value="1"/>
</dbReference>
<dbReference type="InterPro" id="IPR006501">
    <property type="entry name" value="Pectinesterase_inhib_dom"/>
</dbReference>
<dbReference type="PANTHER" id="PTHR36710:SF18">
    <property type="entry name" value="PECTINESTERASE INHIBITOR 5-RELATED"/>
    <property type="match status" value="1"/>
</dbReference>